<protein>
    <recommendedName>
        <fullName evidence="3">GyrI-like small molecule binding domain-containing protein</fullName>
    </recommendedName>
</protein>
<evidence type="ECO:0008006" key="3">
    <source>
        <dbReference type="Google" id="ProtNLM"/>
    </source>
</evidence>
<keyword evidence="2" id="KW-1185">Reference proteome</keyword>
<proteinExistence type="predicted"/>
<comment type="caution">
    <text evidence="1">The sequence shown here is derived from an EMBL/GenBank/DDBJ whole genome shotgun (WGS) entry which is preliminary data.</text>
</comment>
<organism evidence="1 2">
    <name type="scientific">Paenibacillus harenae</name>
    <dbReference type="NCBI Taxonomy" id="306543"/>
    <lineage>
        <taxon>Bacteria</taxon>
        <taxon>Bacillati</taxon>
        <taxon>Bacillota</taxon>
        <taxon>Bacilli</taxon>
        <taxon>Bacillales</taxon>
        <taxon>Paenibacillaceae</taxon>
        <taxon>Paenibacillus</taxon>
    </lineage>
</organism>
<dbReference type="EMBL" id="JAUSSU010000004">
    <property type="protein sequence ID" value="MDQ0112600.1"/>
    <property type="molecule type" value="Genomic_DNA"/>
</dbReference>
<reference evidence="1 2" key="1">
    <citation type="submission" date="2023-07" db="EMBL/GenBank/DDBJ databases">
        <title>Sorghum-associated microbial communities from plants grown in Nebraska, USA.</title>
        <authorList>
            <person name="Schachtman D."/>
        </authorList>
    </citation>
    <scope>NUCLEOTIDE SEQUENCE [LARGE SCALE GENOMIC DNA]</scope>
    <source>
        <strain evidence="1 2">CC482</strain>
    </source>
</reference>
<dbReference type="RefSeq" id="WP_307203509.1">
    <property type="nucleotide sequence ID" value="NZ_JAUSSU010000004.1"/>
</dbReference>
<evidence type="ECO:0000313" key="1">
    <source>
        <dbReference type="EMBL" id="MDQ0112600.1"/>
    </source>
</evidence>
<sequence>MYQSIKDYEGGMFAVADGVHHFLEKDWATFMKWLEQHPEYKTTGGCYEEFLIDNGKVDYYTTLQFYEKVEKR</sequence>
<name>A0ABT9U1M9_PAEHA</name>
<gene>
    <name evidence="1" type="ORF">J2T15_002035</name>
</gene>
<dbReference type="Proteomes" id="UP001229346">
    <property type="component" value="Unassembled WGS sequence"/>
</dbReference>
<accession>A0ABT9U1M9</accession>
<evidence type="ECO:0000313" key="2">
    <source>
        <dbReference type="Proteomes" id="UP001229346"/>
    </source>
</evidence>